<accession>A0ABD3XSB6</accession>
<keyword evidence="2" id="KW-1185">Reference proteome</keyword>
<organism evidence="1 2">
    <name type="scientific">Sinanodonta woodiana</name>
    <name type="common">Chinese pond mussel</name>
    <name type="synonym">Anodonta woodiana</name>
    <dbReference type="NCBI Taxonomy" id="1069815"/>
    <lineage>
        <taxon>Eukaryota</taxon>
        <taxon>Metazoa</taxon>
        <taxon>Spiralia</taxon>
        <taxon>Lophotrochozoa</taxon>
        <taxon>Mollusca</taxon>
        <taxon>Bivalvia</taxon>
        <taxon>Autobranchia</taxon>
        <taxon>Heteroconchia</taxon>
        <taxon>Palaeoheterodonta</taxon>
        <taxon>Unionida</taxon>
        <taxon>Unionoidea</taxon>
        <taxon>Unionidae</taxon>
        <taxon>Unioninae</taxon>
        <taxon>Sinanodonta</taxon>
    </lineage>
</organism>
<dbReference type="EMBL" id="JBJQND010000001">
    <property type="protein sequence ID" value="KAL3887878.1"/>
    <property type="molecule type" value="Genomic_DNA"/>
</dbReference>
<evidence type="ECO:0000313" key="1">
    <source>
        <dbReference type="EMBL" id="KAL3887878.1"/>
    </source>
</evidence>
<sequence>MDNLDMSKLPQLQNDDTVLKVVKEMVTSKKKYEWSDISHYCPEIKYYWKQVDSFVVEDDILYRKWESDDGMTVTKQI</sequence>
<evidence type="ECO:0000313" key="2">
    <source>
        <dbReference type="Proteomes" id="UP001634394"/>
    </source>
</evidence>
<gene>
    <name evidence="1" type="ORF">ACJMK2_000267</name>
</gene>
<dbReference type="Proteomes" id="UP001634394">
    <property type="component" value="Unassembled WGS sequence"/>
</dbReference>
<feature type="non-terminal residue" evidence="1">
    <location>
        <position position="77"/>
    </location>
</feature>
<name>A0ABD3XSB6_SINWO</name>
<comment type="caution">
    <text evidence="1">The sequence shown here is derived from an EMBL/GenBank/DDBJ whole genome shotgun (WGS) entry which is preliminary data.</text>
</comment>
<protein>
    <submittedName>
        <fullName evidence="1">Uncharacterized protein</fullName>
    </submittedName>
</protein>
<proteinExistence type="predicted"/>
<reference evidence="1 2" key="1">
    <citation type="submission" date="2024-11" db="EMBL/GenBank/DDBJ databases">
        <title>Chromosome-level genome assembly of the freshwater bivalve Anodonta woodiana.</title>
        <authorList>
            <person name="Chen X."/>
        </authorList>
    </citation>
    <scope>NUCLEOTIDE SEQUENCE [LARGE SCALE GENOMIC DNA]</scope>
    <source>
        <strain evidence="1">MN2024</strain>
        <tissue evidence="1">Gills</tissue>
    </source>
</reference>
<dbReference type="AlphaFoldDB" id="A0ABD3XSB6"/>